<dbReference type="PANTHER" id="PTHR43625">
    <property type="entry name" value="AFLATOXIN B1 ALDEHYDE REDUCTASE"/>
    <property type="match status" value="1"/>
</dbReference>
<evidence type="ECO:0000313" key="3">
    <source>
        <dbReference type="EMBL" id="GAB1582690.1"/>
    </source>
</evidence>
<dbReference type="Pfam" id="PF00248">
    <property type="entry name" value="Aldo_ket_red"/>
    <property type="match status" value="1"/>
</dbReference>
<dbReference type="PRINTS" id="PR00069">
    <property type="entry name" value="ALDKETRDTASE"/>
</dbReference>
<dbReference type="Proteomes" id="UP001628091">
    <property type="component" value="Unassembled WGS sequence"/>
</dbReference>
<name>A0ABQ0H193_9HYPH</name>
<dbReference type="PANTHER" id="PTHR43625:SF40">
    <property type="entry name" value="ALDO-KETO REDUCTASE YAKC [NADP(+)]"/>
    <property type="match status" value="1"/>
</dbReference>
<protein>
    <submittedName>
        <fullName evidence="3">Aldo/keto reductase</fullName>
    </submittedName>
</protein>
<evidence type="ECO:0000259" key="2">
    <source>
        <dbReference type="Pfam" id="PF00248"/>
    </source>
</evidence>
<keyword evidence="4" id="KW-1185">Reference proteome</keyword>
<reference evidence="3 4" key="1">
    <citation type="submission" date="2024-10" db="EMBL/GenBank/DDBJ databases">
        <title>Isolation, draft genome sequencing and identification of Phyllobacterium sp. NSA23, isolated from leaf soil.</title>
        <authorList>
            <person name="Akita H."/>
        </authorList>
    </citation>
    <scope>NUCLEOTIDE SEQUENCE [LARGE SCALE GENOMIC DNA]</scope>
    <source>
        <strain evidence="3 4">NSA23</strain>
    </source>
</reference>
<gene>
    <name evidence="3" type="ORF">PPNSA23_26330</name>
</gene>
<proteinExistence type="predicted"/>
<feature type="domain" description="NADP-dependent oxidoreductase" evidence="2">
    <location>
        <begin position="22"/>
        <end position="282"/>
    </location>
</feature>
<evidence type="ECO:0000313" key="4">
    <source>
        <dbReference type="Proteomes" id="UP001628091"/>
    </source>
</evidence>
<dbReference type="Gene3D" id="3.20.20.100">
    <property type="entry name" value="NADP-dependent oxidoreductase domain"/>
    <property type="match status" value="1"/>
</dbReference>
<comment type="caution">
    <text evidence="3">The sequence shown here is derived from an EMBL/GenBank/DDBJ whole genome shotgun (WGS) entry which is preliminary data.</text>
</comment>
<accession>A0ABQ0H193</accession>
<dbReference type="InterPro" id="IPR050791">
    <property type="entry name" value="Aldo-Keto_reductase"/>
</dbReference>
<dbReference type="CDD" id="cd19088">
    <property type="entry name" value="AKR_AKR13B1"/>
    <property type="match status" value="1"/>
</dbReference>
<sequence length="291" mass="32055">MSNPTATRSGTFQIGGDIRVNRLGFGAMRVTGRGIWGEPEDRAEAIRTLKRLPELDVNFIDTADSYGPDISEELIREALHPYDGILIATKGGLTRTGPDRWIPLGRPEYLIQQAHKSLRNLGVEQIGLWQLHRIDQKTPRDEQFDAVKSLLDDGIIRHAGLSEVSVADIEAASKVFKVATVQNRYNLVDRTSEDVLDYCEKHNIGFIPWYPLAAGDLAKPNSLLDTIAKRHGMAPSQVALAWVLKRSPVMLPIPGTSKVAHLEENVAAAGIELSDEDFAALDREGKAQFSG</sequence>
<dbReference type="InterPro" id="IPR020471">
    <property type="entry name" value="AKR"/>
</dbReference>
<dbReference type="InterPro" id="IPR023210">
    <property type="entry name" value="NADP_OxRdtase_dom"/>
</dbReference>
<dbReference type="EMBL" id="BAAFZP010000001">
    <property type="protein sequence ID" value="GAB1582690.1"/>
    <property type="molecule type" value="Genomic_DNA"/>
</dbReference>
<keyword evidence="1" id="KW-0560">Oxidoreductase</keyword>
<dbReference type="RefSeq" id="WP_407865260.1">
    <property type="nucleotide sequence ID" value="NZ_BAAFZP010000001.1"/>
</dbReference>
<dbReference type="InterPro" id="IPR036812">
    <property type="entry name" value="NAD(P)_OxRdtase_dom_sf"/>
</dbReference>
<dbReference type="SUPFAM" id="SSF51430">
    <property type="entry name" value="NAD(P)-linked oxidoreductase"/>
    <property type="match status" value="1"/>
</dbReference>
<evidence type="ECO:0000256" key="1">
    <source>
        <dbReference type="ARBA" id="ARBA00023002"/>
    </source>
</evidence>
<organism evidence="3 4">
    <name type="scientific">Phyllobacterium phragmitis</name>
    <dbReference type="NCBI Taxonomy" id="2670329"/>
    <lineage>
        <taxon>Bacteria</taxon>
        <taxon>Pseudomonadati</taxon>
        <taxon>Pseudomonadota</taxon>
        <taxon>Alphaproteobacteria</taxon>
        <taxon>Hyphomicrobiales</taxon>
        <taxon>Phyllobacteriaceae</taxon>
        <taxon>Phyllobacterium</taxon>
    </lineage>
</organism>